<dbReference type="SUPFAM" id="SSF51905">
    <property type="entry name" value="FAD/NAD(P)-binding domain"/>
    <property type="match status" value="1"/>
</dbReference>
<dbReference type="GO" id="GO:0016614">
    <property type="term" value="F:oxidoreductase activity, acting on CH-OH group of donors"/>
    <property type="evidence" value="ECO:0007669"/>
    <property type="project" value="InterPro"/>
</dbReference>
<keyword evidence="2" id="KW-0325">Glycoprotein</keyword>
<dbReference type="AlphaFoldDB" id="A0A2T2ZZ07"/>
<comment type="cofactor">
    <cofactor evidence="3">
        <name>FAD</name>
        <dbReference type="ChEBI" id="CHEBI:57692"/>
    </cofactor>
</comment>
<dbReference type="InterPro" id="IPR012132">
    <property type="entry name" value="GMC_OxRdtase"/>
</dbReference>
<protein>
    <recommendedName>
        <fullName evidence="9">Glucose-methanol-choline oxidoreductase N-terminal domain-containing protein</fullName>
    </recommendedName>
</protein>
<dbReference type="InterPro" id="IPR007867">
    <property type="entry name" value="GMC_OxRtase_C"/>
</dbReference>
<comment type="similarity">
    <text evidence="1">Belongs to the GMC oxidoreductase family.</text>
</comment>
<evidence type="ECO:0000259" key="6">
    <source>
        <dbReference type="Pfam" id="PF05199"/>
    </source>
</evidence>
<feature type="domain" description="Glucose-methanol-choline oxidoreductase N-terminal" evidence="5">
    <location>
        <begin position="34"/>
        <end position="349"/>
    </location>
</feature>
<evidence type="ECO:0000313" key="7">
    <source>
        <dbReference type="EMBL" id="PSR79889.1"/>
    </source>
</evidence>
<reference evidence="7 8" key="1">
    <citation type="journal article" date="2018" name="Mycol. Prog.">
        <title>Coniella lustricola, a new species from submerged detritus.</title>
        <authorList>
            <person name="Raudabaugh D.B."/>
            <person name="Iturriaga T."/>
            <person name="Carver A."/>
            <person name="Mondo S."/>
            <person name="Pangilinan J."/>
            <person name="Lipzen A."/>
            <person name="He G."/>
            <person name="Amirebrahimi M."/>
            <person name="Grigoriev I.V."/>
            <person name="Miller A.N."/>
        </authorList>
    </citation>
    <scope>NUCLEOTIDE SEQUENCE [LARGE SCALE GENOMIC DNA]</scope>
    <source>
        <strain evidence="7 8">B22-T-1</strain>
    </source>
</reference>
<dbReference type="PANTHER" id="PTHR11552:SF138">
    <property type="entry name" value="DEHYDROGENASE PKFF-RELATED"/>
    <property type="match status" value="1"/>
</dbReference>
<dbReference type="STRING" id="2025994.A0A2T2ZZ07"/>
<keyword evidence="3" id="KW-0285">Flavoprotein</keyword>
<dbReference type="PANTHER" id="PTHR11552">
    <property type="entry name" value="GLUCOSE-METHANOL-CHOLINE GMC OXIDOREDUCTASE"/>
    <property type="match status" value="1"/>
</dbReference>
<sequence>MALCSLVALVLCAFAPASAASVPEGRVPRSVATYDYVIVGGGTAGLVLANRLSEDASVTVAVIEAGTFVEDVAGNLSAVPAYAGTIEDLADTDTTVGWGFVTTPQPGLAGAVVDYVRAKTLGGCSTINDLAYSRGSVGAFQLWADSVGDQSYTWSNVLPYYKKSMNFTPPNQQTRFHNATPLYDASQTARGGPLDITYPAYGESWSTWVSKGLTAIGLAQVGALLDGSLSGATFQLLTLNPQTGHRASSDTAFLRPIRYRHNLALYTETLAERVLFNSHKVATGVTVTNAKGTTTTITAKKEVVLSAGVVQSPQLLMVSGVGPASVLSQHNIPIVSNLTGVGQNLLDHILIPITWPVNLATPDVTSAAAVRAFDNNSPATGPLTNPGGDFVGLEKIPASLRANWSSTTKTALGGLPADWPEIEYLVRPFAVTNNTVAGVNYATLFLVLQAPQSKGTIGISSASMHDPPVINPNWLTAQADRDVLLAAVRRARQMAASPAMAGVIAGPEFLPGTSFQTDAELLQYFTLAGTSIHHGHATNKMGKASDPAAVVGPTGKVYGVGNLRVVDSSAFPFLLPGPGPQGHIYMLAEKLADAIKQGR</sequence>
<organism evidence="7 8">
    <name type="scientific">Coniella lustricola</name>
    <dbReference type="NCBI Taxonomy" id="2025994"/>
    <lineage>
        <taxon>Eukaryota</taxon>
        <taxon>Fungi</taxon>
        <taxon>Dikarya</taxon>
        <taxon>Ascomycota</taxon>
        <taxon>Pezizomycotina</taxon>
        <taxon>Sordariomycetes</taxon>
        <taxon>Sordariomycetidae</taxon>
        <taxon>Diaporthales</taxon>
        <taxon>Schizoparmaceae</taxon>
        <taxon>Coniella</taxon>
    </lineage>
</organism>
<dbReference type="Proteomes" id="UP000241462">
    <property type="component" value="Unassembled WGS sequence"/>
</dbReference>
<dbReference type="GO" id="GO:0044550">
    <property type="term" value="P:secondary metabolite biosynthetic process"/>
    <property type="evidence" value="ECO:0007669"/>
    <property type="project" value="TreeGrafter"/>
</dbReference>
<evidence type="ECO:0000256" key="3">
    <source>
        <dbReference type="PIRSR" id="PIRSR000137-2"/>
    </source>
</evidence>
<dbReference type="InterPro" id="IPR036188">
    <property type="entry name" value="FAD/NAD-bd_sf"/>
</dbReference>
<dbReference type="Gene3D" id="3.50.50.60">
    <property type="entry name" value="FAD/NAD(P)-binding domain"/>
    <property type="match status" value="1"/>
</dbReference>
<dbReference type="SUPFAM" id="SSF54373">
    <property type="entry name" value="FAD-linked reductases, C-terminal domain"/>
    <property type="match status" value="1"/>
</dbReference>
<dbReference type="Gene3D" id="3.30.560.10">
    <property type="entry name" value="Glucose Oxidase, domain 3"/>
    <property type="match status" value="1"/>
</dbReference>
<dbReference type="InterPro" id="IPR000172">
    <property type="entry name" value="GMC_OxRdtase_N"/>
</dbReference>
<evidence type="ECO:0000256" key="2">
    <source>
        <dbReference type="ARBA" id="ARBA00023180"/>
    </source>
</evidence>
<feature type="signal peptide" evidence="4">
    <location>
        <begin position="1"/>
        <end position="19"/>
    </location>
</feature>
<keyword evidence="8" id="KW-1185">Reference proteome</keyword>
<feature type="chain" id="PRO_5015729423" description="Glucose-methanol-choline oxidoreductase N-terminal domain-containing protein" evidence="4">
    <location>
        <begin position="20"/>
        <end position="599"/>
    </location>
</feature>
<keyword evidence="4" id="KW-0732">Signal</keyword>
<evidence type="ECO:0000313" key="8">
    <source>
        <dbReference type="Proteomes" id="UP000241462"/>
    </source>
</evidence>
<evidence type="ECO:0000259" key="5">
    <source>
        <dbReference type="Pfam" id="PF00732"/>
    </source>
</evidence>
<evidence type="ECO:0000256" key="1">
    <source>
        <dbReference type="ARBA" id="ARBA00010790"/>
    </source>
</evidence>
<accession>A0A2T2ZZ07</accession>
<proteinExistence type="inferred from homology"/>
<feature type="domain" description="Glucose-methanol-choline oxidoreductase C-terminal" evidence="6">
    <location>
        <begin position="451"/>
        <end position="588"/>
    </location>
</feature>
<dbReference type="OrthoDB" id="269227at2759"/>
<keyword evidence="3" id="KW-0274">FAD</keyword>
<name>A0A2T2ZZ07_9PEZI</name>
<evidence type="ECO:0000256" key="4">
    <source>
        <dbReference type="SAM" id="SignalP"/>
    </source>
</evidence>
<evidence type="ECO:0008006" key="9">
    <source>
        <dbReference type="Google" id="ProtNLM"/>
    </source>
</evidence>
<feature type="binding site" evidence="3">
    <location>
        <begin position="580"/>
        <end position="581"/>
    </location>
    <ligand>
        <name>FAD</name>
        <dbReference type="ChEBI" id="CHEBI:57692"/>
    </ligand>
</feature>
<dbReference type="GO" id="GO:0050660">
    <property type="term" value="F:flavin adenine dinucleotide binding"/>
    <property type="evidence" value="ECO:0007669"/>
    <property type="project" value="InterPro"/>
</dbReference>
<dbReference type="PIRSF" id="PIRSF000137">
    <property type="entry name" value="Alcohol_oxidase"/>
    <property type="match status" value="1"/>
</dbReference>
<dbReference type="InParanoid" id="A0A2T2ZZ07"/>
<dbReference type="Pfam" id="PF05199">
    <property type="entry name" value="GMC_oxred_C"/>
    <property type="match status" value="1"/>
</dbReference>
<gene>
    <name evidence="7" type="ORF">BD289DRAFT_374900</name>
</gene>
<dbReference type="Pfam" id="PF00732">
    <property type="entry name" value="GMC_oxred_N"/>
    <property type="match status" value="1"/>
</dbReference>
<dbReference type="EMBL" id="KZ678551">
    <property type="protein sequence ID" value="PSR79889.1"/>
    <property type="molecule type" value="Genomic_DNA"/>
</dbReference>